<dbReference type="EMBL" id="BAABZQ010000001">
    <property type="protein sequence ID" value="GAA6497629.1"/>
    <property type="molecule type" value="Genomic_DNA"/>
</dbReference>
<dbReference type="Proteomes" id="UP001600941">
    <property type="component" value="Unassembled WGS sequence"/>
</dbReference>
<feature type="transmembrane region" description="Helical" evidence="7">
    <location>
        <begin position="404"/>
        <end position="429"/>
    </location>
</feature>
<keyword evidence="4 7" id="KW-1133">Transmembrane helix</keyword>
<evidence type="ECO:0000256" key="3">
    <source>
        <dbReference type="ARBA" id="ARBA00022960"/>
    </source>
</evidence>
<keyword evidence="3" id="KW-0133">Cell shape</keyword>
<dbReference type="PANTHER" id="PTHR30474">
    <property type="entry name" value="CELL CYCLE PROTEIN"/>
    <property type="match status" value="1"/>
</dbReference>
<feature type="transmembrane region" description="Helical" evidence="7">
    <location>
        <begin position="42"/>
        <end position="63"/>
    </location>
</feature>
<evidence type="ECO:0000256" key="2">
    <source>
        <dbReference type="ARBA" id="ARBA00022692"/>
    </source>
</evidence>
<organism evidence="8 9">
    <name type="scientific">Blautia parvula</name>
    <dbReference type="NCBI Taxonomy" id="2877527"/>
    <lineage>
        <taxon>Bacteria</taxon>
        <taxon>Bacillati</taxon>
        <taxon>Bacillota</taxon>
        <taxon>Clostridia</taxon>
        <taxon>Lachnospirales</taxon>
        <taxon>Lachnospiraceae</taxon>
        <taxon>Blautia</taxon>
    </lineage>
</organism>
<dbReference type="RefSeq" id="WP_227209631.1">
    <property type="nucleotide sequence ID" value="NZ_BAABZQ010000001.1"/>
</dbReference>
<feature type="transmembrane region" description="Helical" evidence="7">
    <location>
        <begin position="236"/>
        <end position="262"/>
    </location>
</feature>
<comment type="caution">
    <text evidence="8">The sequence shown here is derived from an EMBL/GenBank/DDBJ whole genome shotgun (WGS) entry which is preliminary data.</text>
</comment>
<name>A0ABQ0BM68_9FIRM</name>
<keyword evidence="5 7" id="KW-0472">Membrane</keyword>
<sequence>MRRKIESAVRNPAFSRTMLSLLGAETVTVFFVKARGGSLEHYLALFLPMLAVTALALIFSFYHKTSFKFPVFCILLLYMGIAMQCIIQNESSSYAVKEQIIFLASVAAAGSMIFTHYKWLSIWKPEKILVSAVLATVMIYLVLLILGTDAQGTRAWITFGAFSIQPTEFIKILFVYVNTMIFCCLEWKDWMKLLVSGGYLGINLLFSVGISEMGSFLLMLLVYGVYCILFLKSWRFLLGLLVSFAGVGITGAGIGAGILWYANGRADISAFLQKCCSMVIKIQSRITIWLHPENDPLGTGYQGMKAREAMALGGWFGSDYPVKIPVEDSDYIFTSILLHMGLAVGILMVLLFLALLVEGIKLYLGAESGKNTGIVVGCVYYLFAESMLMILGSTGFFLMTGVPIAFVSNGGTALMAAFMMAALILYLGCGSTDHRNFGKKANGKEERERYGEEKVIREN</sequence>
<evidence type="ECO:0000256" key="4">
    <source>
        <dbReference type="ARBA" id="ARBA00022989"/>
    </source>
</evidence>
<accession>A0ABQ0BM68</accession>
<comment type="subcellular location">
    <subcellularLocation>
        <location evidence="1">Membrane</location>
        <topology evidence="1">Multi-pass membrane protein</topology>
    </subcellularLocation>
</comment>
<keyword evidence="2 7" id="KW-0812">Transmembrane</keyword>
<proteinExistence type="predicted"/>
<feature type="transmembrane region" description="Helical" evidence="7">
    <location>
        <begin position="99"/>
        <end position="117"/>
    </location>
</feature>
<dbReference type="InterPro" id="IPR001182">
    <property type="entry name" value="FtsW/RodA"/>
</dbReference>
<evidence type="ECO:0000313" key="9">
    <source>
        <dbReference type="Proteomes" id="UP001600941"/>
    </source>
</evidence>
<dbReference type="Pfam" id="PF01098">
    <property type="entry name" value="FTSW_RODA_SPOVE"/>
    <property type="match status" value="1"/>
</dbReference>
<feature type="transmembrane region" description="Helical" evidence="7">
    <location>
        <begin position="129"/>
        <end position="148"/>
    </location>
</feature>
<evidence type="ECO:0000256" key="6">
    <source>
        <dbReference type="SAM" id="MobiDB-lite"/>
    </source>
</evidence>
<evidence type="ECO:0000313" key="8">
    <source>
        <dbReference type="EMBL" id="GAA6497629.1"/>
    </source>
</evidence>
<keyword evidence="9" id="KW-1185">Reference proteome</keyword>
<feature type="transmembrane region" description="Helical" evidence="7">
    <location>
        <begin position="331"/>
        <end position="357"/>
    </location>
</feature>
<evidence type="ECO:0000256" key="7">
    <source>
        <dbReference type="SAM" id="Phobius"/>
    </source>
</evidence>
<evidence type="ECO:0000256" key="1">
    <source>
        <dbReference type="ARBA" id="ARBA00004141"/>
    </source>
</evidence>
<feature type="transmembrane region" description="Helical" evidence="7">
    <location>
        <begin position="378"/>
        <end position="398"/>
    </location>
</feature>
<feature type="transmembrane region" description="Helical" evidence="7">
    <location>
        <begin position="200"/>
        <end position="229"/>
    </location>
</feature>
<protein>
    <submittedName>
        <fullName evidence="8">Stage V sporulation protein E</fullName>
    </submittedName>
</protein>
<feature type="region of interest" description="Disordered" evidence="6">
    <location>
        <begin position="438"/>
        <end position="459"/>
    </location>
</feature>
<gene>
    <name evidence="8" type="primary">spoVE_1</name>
    <name evidence="8" type="ORF">K340107D12_04450</name>
</gene>
<reference evidence="8 9" key="1">
    <citation type="submission" date="2024-04" db="EMBL/GenBank/DDBJ databases">
        <title>Defined microbial consortia suppress multidrug-resistant proinflammatory Enterobacteriaceae via ecological control.</title>
        <authorList>
            <person name="Furuichi M."/>
            <person name="Kawaguchi T."/>
            <person name="Pust M."/>
            <person name="Yasuma K."/>
            <person name="Plichta D."/>
            <person name="Hasegawa N."/>
            <person name="Ohya T."/>
            <person name="Bhattarai S."/>
            <person name="Sasajima S."/>
            <person name="Aoto Y."/>
            <person name="Tuganbaev T."/>
            <person name="Yaginuma M."/>
            <person name="Ueda M."/>
            <person name="Okahashi N."/>
            <person name="Amafuji K."/>
            <person name="Kiridooshi Y."/>
            <person name="Sugita K."/>
            <person name="Strazar M."/>
            <person name="Skelly A."/>
            <person name="Suda W."/>
            <person name="Hattori M."/>
            <person name="Nakamoto N."/>
            <person name="Caballero S."/>
            <person name="Norman J."/>
            <person name="Olle B."/>
            <person name="Tanoue T."/>
            <person name="Arita M."/>
            <person name="Bucci V."/>
            <person name="Atarashi K."/>
            <person name="Xavier R."/>
            <person name="Honda K."/>
        </authorList>
    </citation>
    <scope>NUCLEOTIDE SEQUENCE [LARGE SCALE GENOMIC DNA]</scope>
    <source>
        <strain evidence="9">k34-0107-D12</strain>
    </source>
</reference>
<evidence type="ECO:0000256" key="5">
    <source>
        <dbReference type="ARBA" id="ARBA00023136"/>
    </source>
</evidence>
<feature type="transmembrane region" description="Helical" evidence="7">
    <location>
        <begin position="69"/>
        <end position="87"/>
    </location>
</feature>